<proteinExistence type="predicted"/>
<dbReference type="Pfam" id="PF13913">
    <property type="entry name" value="zf-C2HC_2"/>
    <property type="match status" value="2"/>
</dbReference>
<dbReference type="Pfam" id="PF13516">
    <property type="entry name" value="LRR_6"/>
    <property type="match status" value="1"/>
</dbReference>
<dbReference type="AlphaFoldDB" id="A0A0W8DFJ3"/>
<dbReference type="PANTHER" id="PTHR13555:SF68">
    <property type="entry name" value="ZINC FINGER PROTEIN 474"/>
    <property type="match status" value="1"/>
</dbReference>
<dbReference type="InterPro" id="IPR032675">
    <property type="entry name" value="LRR_dom_sf"/>
</dbReference>
<protein>
    <submittedName>
        <fullName evidence="2">Uncharacterized protein</fullName>
    </submittedName>
</protein>
<gene>
    <name evidence="2" type="ORF">AM588_10006967</name>
</gene>
<evidence type="ECO:0000256" key="1">
    <source>
        <dbReference type="SAM" id="MobiDB-lite"/>
    </source>
</evidence>
<name>A0A0W8DFJ3_PHYNI</name>
<sequence>MLKVNCTIVSIALAQNPLGDAGATDVSTALKKNTTLLSLNLSDCQISCEGLNEMAMVLRKFNSTLRTIKTRELTPVVIFSISNNPDVRSQGYRGLLKCLSINHKITEVIMNPGSRYEKYVNRTQEFLAVNVLLNAVQSNPKRFTGFPALTETQRTNFVDKLERFSESELRQLHDERIVEKAAIYSDEKEAADLKPGPVTRVCHVCGRQYGLSSFEIHLKQCKKLWVQQEELKPKNERRPIPKTPPGIGQGGVDGNKGMSRQEVEALNQAAQEAYNVHGMEKCEFCGRTFAEGRLAIHNKSCRADNVGKKSGDGAAPRNKKAVEVQPRAQVLRSRQVLRVVEVDVR</sequence>
<dbReference type="PANTHER" id="PTHR13555">
    <property type="entry name" value="C2H2 ZINC FINGER CGI-62-RELATED"/>
    <property type="match status" value="1"/>
</dbReference>
<dbReference type="SMART" id="SM00368">
    <property type="entry name" value="LRR_RI"/>
    <property type="match status" value="2"/>
</dbReference>
<dbReference type="Gene3D" id="3.80.10.10">
    <property type="entry name" value="Ribonuclease Inhibitor"/>
    <property type="match status" value="1"/>
</dbReference>
<evidence type="ECO:0000313" key="2">
    <source>
        <dbReference type="EMBL" id="KUF95134.1"/>
    </source>
</evidence>
<dbReference type="Proteomes" id="UP000054636">
    <property type="component" value="Unassembled WGS sequence"/>
</dbReference>
<accession>A0A0W8DFJ3</accession>
<dbReference type="Gene3D" id="3.30.160.60">
    <property type="entry name" value="Classic Zinc Finger"/>
    <property type="match status" value="1"/>
</dbReference>
<dbReference type="InterPro" id="IPR001611">
    <property type="entry name" value="Leu-rich_rpt"/>
</dbReference>
<reference evidence="2 3" key="1">
    <citation type="submission" date="2015-11" db="EMBL/GenBank/DDBJ databases">
        <title>Genomes and virulence difference between two physiological races of Phytophthora nicotianae.</title>
        <authorList>
            <person name="Liu H."/>
            <person name="Ma X."/>
            <person name="Yu H."/>
            <person name="Fang D."/>
            <person name="Li Y."/>
            <person name="Wang X."/>
            <person name="Wang W."/>
            <person name="Dong Y."/>
            <person name="Xiao B."/>
        </authorList>
    </citation>
    <scope>NUCLEOTIDE SEQUENCE [LARGE SCALE GENOMIC DNA]</scope>
    <source>
        <strain evidence="3">race 1</strain>
    </source>
</reference>
<dbReference type="SUPFAM" id="SSF52047">
    <property type="entry name" value="RNI-like"/>
    <property type="match status" value="1"/>
</dbReference>
<dbReference type="InterPro" id="IPR026319">
    <property type="entry name" value="ZC2HC1A/B-like"/>
</dbReference>
<evidence type="ECO:0000313" key="3">
    <source>
        <dbReference type="Proteomes" id="UP000054636"/>
    </source>
</evidence>
<organism evidence="2 3">
    <name type="scientific">Phytophthora nicotianae</name>
    <name type="common">Potato buckeye rot agent</name>
    <name type="synonym">Phytophthora parasitica</name>
    <dbReference type="NCBI Taxonomy" id="4792"/>
    <lineage>
        <taxon>Eukaryota</taxon>
        <taxon>Sar</taxon>
        <taxon>Stramenopiles</taxon>
        <taxon>Oomycota</taxon>
        <taxon>Peronosporomycetes</taxon>
        <taxon>Peronosporales</taxon>
        <taxon>Peronosporaceae</taxon>
        <taxon>Phytophthora</taxon>
    </lineage>
</organism>
<dbReference type="EMBL" id="LNFP01000248">
    <property type="protein sequence ID" value="KUF95134.1"/>
    <property type="molecule type" value="Genomic_DNA"/>
</dbReference>
<comment type="caution">
    <text evidence="2">The sequence shown here is derived from an EMBL/GenBank/DDBJ whole genome shotgun (WGS) entry which is preliminary data.</text>
</comment>
<feature type="region of interest" description="Disordered" evidence="1">
    <location>
        <begin position="232"/>
        <end position="257"/>
    </location>
</feature>